<dbReference type="InterPro" id="IPR013595">
    <property type="entry name" value="Pept_S33_TAP-like_C"/>
</dbReference>
<proteinExistence type="inferred from homology"/>
<dbReference type="Gene3D" id="3.40.50.1820">
    <property type="entry name" value="alpha/beta hydrolase"/>
    <property type="match status" value="1"/>
</dbReference>
<evidence type="ECO:0000256" key="1">
    <source>
        <dbReference type="ARBA" id="ARBA00010088"/>
    </source>
</evidence>
<keyword evidence="3" id="KW-0732">Signal</keyword>
<dbReference type="EMBL" id="LUGG01000015">
    <property type="protein sequence ID" value="OBZ69708.1"/>
    <property type="molecule type" value="Genomic_DNA"/>
</dbReference>
<reference evidence="5 6" key="1">
    <citation type="submission" date="2016-03" db="EMBL/GenBank/DDBJ databases">
        <title>Whole genome sequencing of Grifola frondosa 9006-11.</title>
        <authorList>
            <person name="Min B."/>
            <person name="Park H."/>
            <person name="Kim J.-G."/>
            <person name="Cho H."/>
            <person name="Oh Y.-L."/>
            <person name="Kong W.-S."/>
            <person name="Choi I.-G."/>
        </authorList>
    </citation>
    <scope>NUCLEOTIDE SEQUENCE [LARGE SCALE GENOMIC DNA]</scope>
    <source>
        <strain evidence="5 6">9006-11</strain>
    </source>
</reference>
<sequence>MAWSKVLFPLSIAILSLFPPVSLASEENISSERPQDLVEWKDCEAPLIDVNFQCGYFEIPLDWHDPSAGKGRLAFTKYKASGPSKGTIFIDPGFPFAATPGLSATTWLFSIGYRLHNRTGGEYDIIVWDVRGRGLHTIPGALTCFDSPESLSTFWWRNSQEMGTVVPWNNHTDANWRSDYEQVITYQKKYEELVHQCLQREYASLLRYVGTAATARDVVAMSDYFDGIGAPILFWGMSYGTLTGNYLIDMFPERIGRVILDGPVDPRRMIEQSSISVWEDDIDSANAVLTAFGDRCAQQGFQGCQLINGPIPFEYGSDVFNYAKTILAFIRTTFAGWRAVFGFDLLLNIRVEDFLTTVYNTTMSGDSRIRYYNEVGQVDELTRLVDESSGPGAMPIFCGDVLDDFDANPDIKQAAVERIMTNIRSVPLVMAQLFPSSRYLCHLWPIRAVERHSGGWERKPSRPVLVLGYQLNPLNPFEDAQAVARLLSDGAIFVEQEGLGVPFFGHSRCMSLIISSYLQNGTIPSDSERLCTVYGGENVVVSQHGSS</sequence>
<dbReference type="GO" id="GO:0016787">
    <property type="term" value="F:hydrolase activity"/>
    <property type="evidence" value="ECO:0007669"/>
    <property type="project" value="UniProtKB-KW"/>
</dbReference>
<dbReference type="InterPro" id="IPR051601">
    <property type="entry name" value="Serine_prot/Carboxylest_S33"/>
</dbReference>
<feature type="signal peptide" evidence="3">
    <location>
        <begin position="1"/>
        <end position="24"/>
    </location>
</feature>
<comment type="caution">
    <text evidence="5">The sequence shown here is derived from an EMBL/GenBank/DDBJ whole genome shotgun (WGS) entry which is preliminary data.</text>
</comment>
<keyword evidence="6" id="KW-1185">Reference proteome</keyword>
<feature type="chain" id="PRO_5008888849" description="Peptidase S33 tripeptidyl aminopeptidase-like C-terminal domain-containing protein" evidence="3">
    <location>
        <begin position="25"/>
        <end position="547"/>
    </location>
</feature>
<dbReference type="InterPro" id="IPR029058">
    <property type="entry name" value="AB_hydrolase_fold"/>
</dbReference>
<protein>
    <recommendedName>
        <fullName evidence="4">Peptidase S33 tripeptidyl aminopeptidase-like C-terminal domain-containing protein</fullName>
    </recommendedName>
</protein>
<dbReference type="PANTHER" id="PTHR43248:SF25">
    <property type="entry name" value="AB HYDROLASE-1 DOMAIN-CONTAINING PROTEIN-RELATED"/>
    <property type="match status" value="1"/>
</dbReference>
<evidence type="ECO:0000259" key="4">
    <source>
        <dbReference type="Pfam" id="PF08386"/>
    </source>
</evidence>
<dbReference type="OMA" id="NRTHGEY"/>
<feature type="domain" description="Peptidase S33 tripeptidyl aminopeptidase-like C-terminal" evidence="4">
    <location>
        <begin position="436"/>
        <end position="526"/>
    </location>
</feature>
<dbReference type="AlphaFoldDB" id="A0A1C7LZ12"/>
<evidence type="ECO:0000256" key="3">
    <source>
        <dbReference type="SAM" id="SignalP"/>
    </source>
</evidence>
<accession>A0A1C7LZ12</accession>
<evidence type="ECO:0000313" key="6">
    <source>
        <dbReference type="Proteomes" id="UP000092993"/>
    </source>
</evidence>
<evidence type="ECO:0000256" key="2">
    <source>
        <dbReference type="ARBA" id="ARBA00022801"/>
    </source>
</evidence>
<dbReference type="OrthoDB" id="2803321at2759"/>
<dbReference type="SUPFAM" id="SSF53474">
    <property type="entry name" value="alpha/beta-Hydrolases"/>
    <property type="match status" value="1"/>
</dbReference>
<dbReference type="Pfam" id="PF08386">
    <property type="entry name" value="Abhydrolase_4"/>
    <property type="match status" value="1"/>
</dbReference>
<dbReference type="Proteomes" id="UP000092993">
    <property type="component" value="Unassembled WGS sequence"/>
</dbReference>
<keyword evidence="2" id="KW-0378">Hydrolase</keyword>
<gene>
    <name evidence="5" type="ORF">A0H81_10224</name>
</gene>
<organism evidence="5 6">
    <name type="scientific">Grifola frondosa</name>
    <name type="common">Maitake</name>
    <name type="synonym">Polyporus frondosus</name>
    <dbReference type="NCBI Taxonomy" id="5627"/>
    <lineage>
        <taxon>Eukaryota</taxon>
        <taxon>Fungi</taxon>
        <taxon>Dikarya</taxon>
        <taxon>Basidiomycota</taxon>
        <taxon>Agaricomycotina</taxon>
        <taxon>Agaricomycetes</taxon>
        <taxon>Polyporales</taxon>
        <taxon>Grifolaceae</taxon>
        <taxon>Grifola</taxon>
    </lineage>
</organism>
<comment type="similarity">
    <text evidence="1">Belongs to the peptidase S33 family.</text>
</comment>
<name>A0A1C7LZ12_GRIFR</name>
<dbReference type="PANTHER" id="PTHR43248">
    <property type="entry name" value="2-SUCCINYL-6-HYDROXY-2,4-CYCLOHEXADIENE-1-CARBOXYLATE SYNTHASE"/>
    <property type="match status" value="1"/>
</dbReference>
<evidence type="ECO:0000313" key="5">
    <source>
        <dbReference type="EMBL" id="OBZ69708.1"/>
    </source>
</evidence>
<dbReference type="STRING" id="5627.A0A1C7LZ12"/>